<comment type="caution">
    <text evidence="2">The sequence shown here is derived from an EMBL/GenBank/DDBJ whole genome shotgun (WGS) entry which is preliminary data.</text>
</comment>
<name>A0ABP9FIG8_9GAMM</name>
<keyword evidence="3" id="KW-1185">Reference proteome</keyword>
<evidence type="ECO:0000313" key="2">
    <source>
        <dbReference type="EMBL" id="GAA4903121.1"/>
    </source>
</evidence>
<dbReference type="RefSeq" id="WP_345337450.1">
    <property type="nucleotide sequence ID" value="NZ_BAABJZ010000106.1"/>
</dbReference>
<dbReference type="SUPFAM" id="SSF53756">
    <property type="entry name" value="UDP-Glycosyltransferase/glycogen phosphorylase"/>
    <property type="match status" value="1"/>
</dbReference>
<organism evidence="2 3">
    <name type="scientific">Ferrimonas pelagia</name>
    <dbReference type="NCBI Taxonomy" id="1177826"/>
    <lineage>
        <taxon>Bacteria</taxon>
        <taxon>Pseudomonadati</taxon>
        <taxon>Pseudomonadota</taxon>
        <taxon>Gammaproteobacteria</taxon>
        <taxon>Alteromonadales</taxon>
        <taxon>Ferrimonadaceae</taxon>
        <taxon>Ferrimonas</taxon>
    </lineage>
</organism>
<dbReference type="CDD" id="cd03801">
    <property type="entry name" value="GT4_PimA-like"/>
    <property type="match status" value="1"/>
</dbReference>
<dbReference type="Gene3D" id="3.40.50.2000">
    <property type="entry name" value="Glycogen Phosphorylase B"/>
    <property type="match status" value="2"/>
</dbReference>
<feature type="domain" description="Glycosyltransferase subfamily 4-like N-terminal" evidence="1">
    <location>
        <begin position="16"/>
        <end position="146"/>
    </location>
</feature>
<dbReference type="PANTHER" id="PTHR12526">
    <property type="entry name" value="GLYCOSYLTRANSFERASE"/>
    <property type="match status" value="1"/>
</dbReference>
<evidence type="ECO:0000259" key="1">
    <source>
        <dbReference type="Pfam" id="PF13439"/>
    </source>
</evidence>
<dbReference type="Pfam" id="PF13439">
    <property type="entry name" value="Glyco_transf_4"/>
    <property type="match status" value="1"/>
</dbReference>
<reference evidence="3" key="1">
    <citation type="journal article" date="2019" name="Int. J. Syst. Evol. Microbiol.">
        <title>The Global Catalogue of Microorganisms (GCM) 10K type strain sequencing project: providing services to taxonomists for standard genome sequencing and annotation.</title>
        <authorList>
            <consortium name="The Broad Institute Genomics Platform"/>
            <consortium name="The Broad Institute Genome Sequencing Center for Infectious Disease"/>
            <person name="Wu L."/>
            <person name="Ma J."/>
        </authorList>
    </citation>
    <scope>NUCLEOTIDE SEQUENCE [LARGE SCALE GENOMIC DNA]</scope>
    <source>
        <strain evidence="3">JCM 18401</strain>
    </source>
</reference>
<dbReference type="Proteomes" id="UP001499988">
    <property type="component" value="Unassembled WGS sequence"/>
</dbReference>
<dbReference type="Pfam" id="PF13692">
    <property type="entry name" value="Glyco_trans_1_4"/>
    <property type="match status" value="1"/>
</dbReference>
<proteinExistence type="predicted"/>
<gene>
    <name evidence="2" type="ORF">GCM10023333_41600</name>
</gene>
<accession>A0ABP9FIG8</accession>
<sequence>MRQSTTVIIFVDARHIGGIESHVIQLINYLKGAEVPVELWLWRRYPNSRFGEQLDLHGILPMDLKGRFHLLLRRLWQQPNLVLHTHGYKAALLGRFAARLCRTPCCSTHHAGESPTGRIGLYMALDRLSARWATNFAVSQPIAAQLPVPCDVIKNFTYLPSPPTRRFSPQQPLQIGFVGRYESVKGFDRFNRLAQHDRAHYRWHSYGCGETPAIAPVQDHGPQLNMGAIWPKLDLLIMPSRAEGLPLAALEAMAAGVVVIAFDVGDLAELILPGTGWVLAEGDLAGISAAIDTYQRLSANERRAMSQCARRCIEERWSAEQACQPLLAYYGNVNA</sequence>
<evidence type="ECO:0000313" key="3">
    <source>
        <dbReference type="Proteomes" id="UP001499988"/>
    </source>
</evidence>
<dbReference type="EMBL" id="BAABJZ010000106">
    <property type="protein sequence ID" value="GAA4903121.1"/>
    <property type="molecule type" value="Genomic_DNA"/>
</dbReference>
<dbReference type="InterPro" id="IPR028098">
    <property type="entry name" value="Glyco_trans_4-like_N"/>
</dbReference>
<protein>
    <submittedName>
        <fullName evidence="2">Glycosyltransferase family 4 protein</fullName>
    </submittedName>
</protein>